<sequence length="82" mass="9467">MTLYLFERIDKVTDSWHSAGGIVIIAKDRRQAKEIATKYFDSKFDKRDKVGITIDEWKSVKVFVLAGKHKPEVFIFPDEGCC</sequence>
<organism evidence="1">
    <name type="scientific">marine sediment metagenome</name>
    <dbReference type="NCBI Taxonomy" id="412755"/>
    <lineage>
        <taxon>unclassified sequences</taxon>
        <taxon>metagenomes</taxon>
        <taxon>ecological metagenomes</taxon>
    </lineage>
</organism>
<protein>
    <submittedName>
        <fullName evidence="1">Uncharacterized protein</fullName>
    </submittedName>
</protein>
<proteinExistence type="predicted"/>
<gene>
    <name evidence="1" type="ORF">LCGC14_1126010</name>
</gene>
<evidence type="ECO:0000313" key="1">
    <source>
        <dbReference type="EMBL" id="KKN01629.1"/>
    </source>
</evidence>
<dbReference type="EMBL" id="LAZR01005240">
    <property type="protein sequence ID" value="KKN01629.1"/>
    <property type="molecule type" value="Genomic_DNA"/>
</dbReference>
<dbReference type="AlphaFoldDB" id="A0A0F9M7A7"/>
<reference evidence="1" key="1">
    <citation type="journal article" date="2015" name="Nature">
        <title>Complex archaea that bridge the gap between prokaryotes and eukaryotes.</title>
        <authorList>
            <person name="Spang A."/>
            <person name="Saw J.H."/>
            <person name="Jorgensen S.L."/>
            <person name="Zaremba-Niedzwiedzka K."/>
            <person name="Martijn J."/>
            <person name="Lind A.E."/>
            <person name="van Eijk R."/>
            <person name="Schleper C."/>
            <person name="Guy L."/>
            <person name="Ettema T.J."/>
        </authorList>
    </citation>
    <scope>NUCLEOTIDE SEQUENCE</scope>
</reference>
<name>A0A0F9M7A7_9ZZZZ</name>
<accession>A0A0F9M7A7</accession>
<comment type="caution">
    <text evidence="1">The sequence shown here is derived from an EMBL/GenBank/DDBJ whole genome shotgun (WGS) entry which is preliminary data.</text>
</comment>